<dbReference type="AlphaFoldDB" id="A0A9N7VN75"/>
<sequence length="335" mass="35397">MNPLYVRKGSRCISSPSSFFICSQGQNKHRQQSARGSDTFFPTGHCTASESEGKVRGVHGSGITMKTTRVPVLLLLASVHLFTEVSTENSTTTSPPITTMTTISTIKSVTAQSNQTEQRTQLSVTNIPTVSLFDVRTEPPAVTTVKPTSLAAAATSHTTGTTAAPVVPHTDNQTVTNATPEPRPSQTPTPSPHSMNRKDVTSLSPALKNETVGARSSPTPKPSSRPETRETSSVPGHNQQAKPGKGTSTPGSGPQTGGDVKSDKRLWFILLAVLLVGAAAAIVLKFRSKRINDHSENIDTGTENASFQSRPESTKDGVMLLGVKSCVGEDNAAAR</sequence>
<dbReference type="EMBL" id="CADEAL010004125">
    <property type="protein sequence ID" value="CAB1452352.1"/>
    <property type="molecule type" value="Genomic_DNA"/>
</dbReference>
<evidence type="ECO:0000256" key="2">
    <source>
        <dbReference type="SAM" id="Phobius"/>
    </source>
</evidence>
<keyword evidence="2" id="KW-0472">Membrane</keyword>
<organism evidence="3 4">
    <name type="scientific">Pleuronectes platessa</name>
    <name type="common">European plaice</name>
    <dbReference type="NCBI Taxonomy" id="8262"/>
    <lineage>
        <taxon>Eukaryota</taxon>
        <taxon>Metazoa</taxon>
        <taxon>Chordata</taxon>
        <taxon>Craniata</taxon>
        <taxon>Vertebrata</taxon>
        <taxon>Euteleostomi</taxon>
        <taxon>Actinopterygii</taxon>
        <taxon>Neopterygii</taxon>
        <taxon>Teleostei</taxon>
        <taxon>Neoteleostei</taxon>
        <taxon>Acanthomorphata</taxon>
        <taxon>Carangaria</taxon>
        <taxon>Pleuronectiformes</taxon>
        <taxon>Pleuronectoidei</taxon>
        <taxon>Pleuronectidae</taxon>
        <taxon>Pleuronectes</taxon>
    </lineage>
</organism>
<feature type="compositionally biased region" description="Polar residues" evidence="1">
    <location>
        <begin position="170"/>
        <end position="180"/>
    </location>
</feature>
<name>A0A9N7VN75_PLEPL</name>
<proteinExistence type="predicted"/>
<keyword evidence="2" id="KW-1133">Transmembrane helix</keyword>
<feature type="compositionally biased region" description="Low complexity" evidence="1">
    <location>
        <begin position="242"/>
        <end position="253"/>
    </location>
</feature>
<accession>A0A9N7VN75</accession>
<evidence type="ECO:0000313" key="4">
    <source>
        <dbReference type="Proteomes" id="UP001153269"/>
    </source>
</evidence>
<feature type="transmembrane region" description="Helical" evidence="2">
    <location>
        <begin position="266"/>
        <end position="284"/>
    </location>
</feature>
<keyword evidence="4" id="KW-1185">Reference proteome</keyword>
<feature type="compositionally biased region" description="Polar residues" evidence="1">
    <location>
        <begin position="231"/>
        <end position="241"/>
    </location>
</feature>
<feature type="compositionally biased region" description="Pro residues" evidence="1">
    <location>
        <begin position="181"/>
        <end position="191"/>
    </location>
</feature>
<protein>
    <submittedName>
        <fullName evidence="3">Uncharacterized protein</fullName>
    </submittedName>
</protein>
<evidence type="ECO:0000313" key="3">
    <source>
        <dbReference type="EMBL" id="CAB1452352.1"/>
    </source>
</evidence>
<feature type="compositionally biased region" description="Low complexity" evidence="1">
    <location>
        <begin position="153"/>
        <end position="164"/>
    </location>
</feature>
<comment type="caution">
    <text evidence="3">The sequence shown here is derived from an EMBL/GenBank/DDBJ whole genome shotgun (WGS) entry which is preliminary data.</text>
</comment>
<feature type="region of interest" description="Disordered" evidence="1">
    <location>
        <begin position="153"/>
        <end position="260"/>
    </location>
</feature>
<keyword evidence="2" id="KW-0812">Transmembrane</keyword>
<evidence type="ECO:0000256" key="1">
    <source>
        <dbReference type="SAM" id="MobiDB-lite"/>
    </source>
</evidence>
<gene>
    <name evidence="3" type="ORF">PLEPLA_LOCUS40092</name>
</gene>
<reference evidence="3" key="1">
    <citation type="submission" date="2020-03" db="EMBL/GenBank/DDBJ databases">
        <authorList>
            <person name="Weist P."/>
        </authorList>
    </citation>
    <scope>NUCLEOTIDE SEQUENCE</scope>
</reference>
<dbReference type="Proteomes" id="UP001153269">
    <property type="component" value="Unassembled WGS sequence"/>
</dbReference>